<proteinExistence type="predicted"/>
<dbReference type="EnsemblPlants" id="EMT12799">
    <property type="protein sequence ID" value="EMT12799"/>
    <property type="gene ID" value="F775_25173"/>
</dbReference>
<sequence>MPAQFLKIGCVHSLVMTTILDAFFEDLGLLKAMIDRPTYSGCGIACTLGSLPVDFFFSAEKCILLIGPAYKEEYQLPESLTEALKKEDDPRPLHLGDAYGHFINYSHKTLQSNTTVRLKPLSKHLYPDDEGAQIAWA</sequence>
<reference evidence="1" key="1">
    <citation type="submission" date="2015-06" db="UniProtKB">
        <authorList>
            <consortium name="EnsemblPlants"/>
        </authorList>
    </citation>
    <scope>IDENTIFICATION</scope>
</reference>
<dbReference type="AlphaFoldDB" id="N1QUN5"/>
<accession>N1QUN5</accession>
<evidence type="ECO:0000313" key="1">
    <source>
        <dbReference type="EnsemblPlants" id="EMT12799"/>
    </source>
</evidence>
<organism evidence="1">
    <name type="scientific">Aegilops tauschii</name>
    <name type="common">Tausch's goatgrass</name>
    <name type="synonym">Aegilops squarrosa</name>
    <dbReference type="NCBI Taxonomy" id="37682"/>
    <lineage>
        <taxon>Eukaryota</taxon>
        <taxon>Viridiplantae</taxon>
        <taxon>Streptophyta</taxon>
        <taxon>Embryophyta</taxon>
        <taxon>Tracheophyta</taxon>
        <taxon>Spermatophyta</taxon>
        <taxon>Magnoliopsida</taxon>
        <taxon>Liliopsida</taxon>
        <taxon>Poales</taxon>
        <taxon>Poaceae</taxon>
        <taxon>BOP clade</taxon>
        <taxon>Pooideae</taxon>
        <taxon>Triticodae</taxon>
        <taxon>Triticeae</taxon>
        <taxon>Triticinae</taxon>
        <taxon>Aegilops</taxon>
    </lineage>
</organism>
<protein>
    <submittedName>
        <fullName evidence="1">Uncharacterized protein</fullName>
    </submittedName>
</protein>
<name>N1QUN5_AEGTA</name>